<reference evidence="2 3" key="1">
    <citation type="submission" date="2018-06" db="EMBL/GenBank/DDBJ databases">
        <title>Streptacidiphilus pinicola sp. nov., isolated from pine grove soil.</title>
        <authorList>
            <person name="Roh S.G."/>
            <person name="Park S."/>
            <person name="Kim M.-K."/>
            <person name="Yun B.-R."/>
            <person name="Park J."/>
            <person name="Kim M.J."/>
            <person name="Kim Y.S."/>
            <person name="Kim S.B."/>
        </authorList>
    </citation>
    <scope>NUCLEOTIDE SEQUENCE [LARGE SCALE GENOMIC DNA]</scope>
    <source>
        <strain evidence="2 3">MMS16-CNU450</strain>
    </source>
</reference>
<keyword evidence="3" id="KW-1185">Reference proteome</keyword>
<proteinExistence type="predicted"/>
<name>A0A2X0IVI1_9ACTN</name>
<dbReference type="Proteomes" id="UP000248889">
    <property type="component" value="Unassembled WGS sequence"/>
</dbReference>
<evidence type="ECO:0000313" key="2">
    <source>
        <dbReference type="EMBL" id="RAG87441.1"/>
    </source>
</evidence>
<accession>A0A2X0IVI1</accession>
<feature type="transmembrane region" description="Helical" evidence="1">
    <location>
        <begin position="109"/>
        <end position="127"/>
    </location>
</feature>
<comment type="caution">
    <text evidence="2">The sequence shown here is derived from an EMBL/GenBank/DDBJ whole genome shotgun (WGS) entry which is preliminary data.</text>
</comment>
<feature type="transmembrane region" description="Helical" evidence="1">
    <location>
        <begin position="85"/>
        <end position="103"/>
    </location>
</feature>
<dbReference type="EMBL" id="QKYN01000007">
    <property type="protein sequence ID" value="RAG87441.1"/>
    <property type="molecule type" value="Genomic_DNA"/>
</dbReference>
<dbReference type="RefSeq" id="WP_111498752.1">
    <property type="nucleotide sequence ID" value="NZ_QKYN01000007.1"/>
</dbReference>
<keyword evidence="1" id="KW-0812">Transmembrane</keyword>
<feature type="transmembrane region" description="Helical" evidence="1">
    <location>
        <begin position="49"/>
        <end position="73"/>
    </location>
</feature>
<evidence type="ECO:0000256" key="1">
    <source>
        <dbReference type="SAM" id="Phobius"/>
    </source>
</evidence>
<keyword evidence="1" id="KW-0472">Membrane</keyword>
<keyword evidence="1" id="KW-1133">Transmembrane helix</keyword>
<organism evidence="2 3">
    <name type="scientific">Streptacidiphilus pinicola</name>
    <dbReference type="NCBI Taxonomy" id="2219663"/>
    <lineage>
        <taxon>Bacteria</taxon>
        <taxon>Bacillati</taxon>
        <taxon>Actinomycetota</taxon>
        <taxon>Actinomycetes</taxon>
        <taxon>Kitasatosporales</taxon>
        <taxon>Streptomycetaceae</taxon>
        <taxon>Streptacidiphilus</taxon>
    </lineage>
</organism>
<evidence type="ECO:0000313" key="3">
    <source>
        <dbReference type="Proteomes" id="UP000248889"/>
    </source>
</evidence>
<dbReference type="AlphaFoldDB" id="A0A2X0IVI1"/>
<protein>
    <recommendedName>
        <fullName evidence="4">Integral membrane protein</fullName>
    </recommendedName>
</protein>
<evidence type="ECO:0008006" key="4">
    <source>
        <dbReference type="Google" id="ProtNLM"/>
    </source>
</evidence>
<sequence length="146" mass="15085">MRRWTAISTTVLLVLEAGVSLLAALLLGGAASRGHMQFAGVSYRAIAGAAYIGLSLQAAFLLLVAGVLVRVAVRAQDREFGRPTRLLLIAAAVFHGVLAALMLALSGVWTFLVLALTLTLLVLLFFIPTRPGSAPSPAPAPAAPAS</sequence>
<gene>
    <name evidence="2" type="ORF">DN069_00980</name>
</gene>
<dbReference type="OrthoDB" id="3855372at2"/>